<sequence>MIRNSLLRFYSTRVPVDKQCIPLKPTWSIQSLLEPIGEPISDKQFKHLLSLARLDIDKEHASTLKKEIDQLTQLTEHIKKFNTDQKPMTHIWQEGSGQLLRDDEQVECQPKGRDLLKHAKRKSGNFYVVQGSLPSTD</sequence>
<keyword evidence="2" id="KW-1185">Reference proteome</keyword>
<dbReference type="SUPFAM" id="SSF141000">
    <property type="entry name" value="Glu-tRNAGln amidotransferase C subunit"/>
    <property type="match status" value="1"/>
</dbReference>
<evidence type="ECO:0000313" key="1">
    <source>
        <dbReference type="EMBL" id="OBZ90198.1"/>
    </source>
</evidence>
<dbReference type="Proteomes" id="UP000093000">
    <property type="component" value="Unassembled WGS sequence"/>
</dbReference>
<dbReference type="InterPro" id="IPR036113">
    <property type="entry name" value="Asp/Glu-ADT_sf_sub_c"/>
</dbReference>
<organism evidence="1 2">
    <name type="scientific">Choanephora cucurbitarum</name>
    <dbReference type="NCBI Taxonomy" id="101091"/>
    <lineage>
        <taxon>Eukaryota</taxon>
        <taxon>Fungi</taxon>
        <taxon>Fungi incertae sedis</taxon>
        <taxon>Mucoromycota</taxon>
        <taxon>Mucoromycotina</taxon>
        <taxon>Mucoromycetes</taxon>
        <taxon>Mucorales</taxon>
        <taxon>Mucorineae</taxon>
        <taxon>Choanephoraceae</taxon>
        <taxon>Choanephoroideae</taxon>
        <taxon>Choanephora</taxon>
    </lineage>
</organism>
<dbReference type="InParanoid" id="A0A1C7NME8"/>
<comment type="caution">
    <text evidence="1">The sequence shown here is derived from an EMBL/GenBank/DDBJ whole genome shotgun (WGS) entry which is preliminary data.</text>
</comment>
<dbReference type="AlphaFoldDB" id="A0A1C7NME8"/>
<dbReference type="Pfam" id="PF02686">
    <property type="entry name" value="GatC"/>
    <property type="match status" value="1"/>
</dbReference>
<reference evidence="1 2" key="1">
    <citation type="submission" date="2016-03" db="EMBL/GenBank/DDBJ databases">
        <title>Choanephora cucurbitarum.</title>
        <authorList>
            <person name="Min B."/>
            <person name="Park H."/>
            <person name="Park J.-H."/>
            <person name="Shin H.-D."/>
            <person name="Choi I.-G."/>
        </authorList>
    </citation>
    <scope>NUCLEOTIDE SEQUENCE [LARGE SCALE GENOMIC DNA]</scope>
    <source>
        <strain evidence="1 2">KUS-F28377</strain>
    </source>
</reference>
<name>A0A1C7NME8_9FUNG</name>
<evidence type="ECO:0008006" key="3">
    <source>
        <dbReference type="Google" id="ProtNLM"/>
    </source>
</evidence>
<dbReference type="OrthoDB" id="5522061at2759"/>
<accession>A0A1C7NME8</accession>
<protein>
    <recommendedName>
        <fullName evidence="3">Glutamyl-tRNA(Gln) amidotransferase subunit F, mitochondrial</fullName>
    </recommendedName>
</protein>
<evidence type="ECO:0000313" key="2">
    <source>
        <dbReference type="Proteomes" id="UP000093000"/>
    </source>
</evidence>
<dbReference type="NCBIfam" id="TIGR00135">
    <property type="entry name" value="gatC"/>
    <property type="match status" value="1"/>
</dbReference>
<gene>
    <name evidence="1" type="ORF">A0J61_01747</name>
</gene>
<dbReference type="InterPro" id="IPR003837">
    <property type="entry name" value="GatC"/>
</dbReference>
<proteinExistence type="predicted"/>
<dbReference type="GO" id="GO:0006450">
    <property type="term" value="P:regulation of translational fidelity"/>
    <property type="evidence" value="ECO:0007669"/>
    <property type="project" value="InterPro"/>
</dbReference>
<dbReference type="EMBL" id="LUGH01000059">
    <property type="protein sequence ID" value="OBZ90198.1"/>
    <property type="molecule type" value="Genomic_DNA"/>
</dbReference>